<dbReference type="OrthoDB" id="5506246at2"/>
<feature type="transmembrane region" description="Helical" evidence="5">
    <location>
        <begin position="214"/>
        <end position="236"/>
    </location>
</feature>
<keyword evidence="2 5" id="KW-0812">Transmembrane</keyword>
<keyword evidence="4 5" id="KW-0472">Membrane</keyword>
<feature type="transmembrane region" description="Helical" evidence="5">
    <location>
        <begin position="156"/>
        <end position="178"/>
    </location>
</feature>
<accession>A0A3A8AFZ1</accession>
<dbReference type="GO" id="GO:0012505">
    <property type="term" value="C:endomembrane system"/>
    <property type="evidence" value="ECO:0007669"/>
    <property type="project" value="UniProtKB-SubCell"/>
</dbReference>
<evidence type="ECO:0000256" key="2">
    <source>
        <dbReference type="ARBA" id="ARBA00022692"/>
    </source>
</evidence>
<feature type="transmembrane region" description="Helical" evidence="5">
    <location>
        <begin position="36"/>
        <end position="62"/>
    </location>
</feature>
<dbReference type="PANTHER" id="PTHR31851">
    <property type="entry name" value="FE(2+)/MN(2+) TRANSPORTER PCL1"/>
    <property type="match status" value="1"/>
</dbReference>
<dbReference type="Proteomes" id="UP000246132">
    <property type="component" value="Unassembled WGS sequence"/>
</dbReference>
<evidence type="ECO:0000313" key="7">
    <source>
        <dbReference type="Proteomes" id="UP000246132"/>
    </source>
</evidence>
<evidence type="ECO:0000256" key="3">
    <source>
        <dbReference type="ARBA" id="ARBA00022989"/>
    </source>
</evidence>
<comment type="caution">
    <text evidence="6">The sequence shown here is derived from an EMBL/GenBank/DDBJ whole genome shotgun (WGS) entry which is preliminary data.</text>
</comment>
<evidence type="ECO:0000256" key="5">
    <source>
        <dbReference type="SAM" id="Phobius"/>
    </source>
</evidence>
<dbReference type="EMBL" id="QFWV02000002">
    <property type="protein sequence ID" value="RKF08308.1"/>
    <property type="molecule type" value="Genomic_DNA"/>
</dbReference>
<dbReference type="Pfam" id="PF01988">
    <property type="entry name" value="VIT1"/>
    <property type="match status" value="1"/>
</dbReference>
<sequence>MNLEHRHEPDAIAARLAEGTKPNYLRDWVYGGIDGAVTTFAIVAGVVGAALSANIVIILGLANLIADGISMAAGNYSATKTEHDELERARAMEKRHIAIDPDGEREEIRQIFMAKGFEGETLERAVDAITADRERWISTMITEELGLSENIRSPTAAATATFAAFIACGAVPLVPYFVFEPSTANPVALAMTATVFFIIGSMKSRWSLQRWWVSGLETLTIGCGAAAIAFGIGYALRGFGAG</sequence>
<proteinExistence type="predicted"/>
<dbReference type="AlphaFoldDB" id="A0A3A8AFZ1"/>
<evidence type="ECO:0000313" key="6">
    <source>
        <dbReference type="EMBL" id="RKF08308.1"/>
    </source>
</evidence>
<dbReference type="GO" id="GO:0030026">
    <property type="term" value="P:intracellular manganese ion homeostasis"/>
    <property type="evidence" value="ECO:0007669"/>
    <property type="project" value="InterPro"/>
</dbReference>
<feature type="transmembrane region" description="Helical" evidence="5">
    <location>
        <begin position="184"/>
        <end position="202"/>
    </location>
</feature>
<keyword evidence="3 5" id="KW-1133">Transmembrane helix</keyword>
<dbReference type="RefSeq" id="WP_109768179.1">
    <property type="nucleotide sequence ID" value="NZ_JASHJQ010000005.1"/>
</dbReference>
<organism evidence="6 7">
    <name type="scientific">Oceaniradius stylonematis</name>
    <dbReference type="NCBI Taxonomy" id="2184161"/>
    <lineage>
        <taxon>Bacteria</taxon>
        <taxon>Pseudomonadati</taxon>
        <taxon>Pseudomonadota</taxon>
        <taxon>Alphaproteobacteria</taxon>
        <taxon>Hyphomicrobiales</taxon>
        <taxon>Ahrensiaceae</taxon>
        <taxon>Oceaniradius</taxon>
    </lineage>
</organism>
<gene>
    <name evidence="6" type="ORF">DEM25_003215</name>
</gene>
<dbReference type="GO" id="GO:0005384">
    <property type="term" value="F:manganese ion transmembrane transporter activity"/>
    <property type="evidence" value="ECO:0007669"/>
    <property type="project" value="InterPro"/>
</dbReference>
<comment type="subcellular location">
    <subcellularLocation>
        <location evidence="1">Endomembrane system</location>
        <topology evidence="1">Multi-pass membrane protein</topology>
    </subcellularLocation>
</comment>
<name>A0A3A8AFZ1_9HYPH</name>
<keyword evidence="7" id="KW-1185">Reference proteome</keyword>
<protein>
    <recommendedName>
        <fullName evidence="8">VIT family protein</fullName>
    </recommendedName>
</protein>
<evidence type="ECO:0000256" key="4">
    <source>
        <dbReference type="ARBA" id="ARBA00023136"/>
    </source>
</evidence>
<reference evidence="6 7" key="1">
    <citation type="journal article" date="2018" name="Int. J. Syst. Bacteriol.">
        <title>Oceaniradius stylonemae gen. nov., sp. nov., isolated from a red alga, Stylonema cornu-cervi.</title>
        <authorList>
            <person name="Jeong S."/>
        </authorList>
    </citation>
    <scope>NUCLEOTIDE SEQUENCE [LARGE SCALE GENOMIC DNA]</scope>
    <source>
        <strain evidence="6 7">StC1</strain>
    </source>
</reference>
<evidence type="ECO:0000256" key="1">
    <source>
        <dbReference type="ARBA" id="ARBA00004127"/>
    </source>
</evidence>
<evidence type="ECO:0008006" key="8">
    <source>
        <dbReference type="Google" id="ProtNLM"/>
    </source>
</evidence>
<dbReference type="InterPro" id="IPR008217">
    <property type="entry name" value="Ccc1_fam"/>
</dbReference>